<proteinExistence type="inferred from homology"/>
<dbReference type="Pfam" id="PF06144">
    <property type="entry name" value="DNA_pol3_delta"/>
    <property type="match status" value="1"/>
</dbReference>
<dbReference type="AlphaFoldDB" id="A0A450U574"/>
<organism evidence="12">
    <name type="scientific">Candidatus Kentrum sp. LFY</name>
    <dbReference type="NCBI Taxonomy" id="2126342"/>
    <lineage>
        <taxon>Bacteria</taxon>
        <taxon>Pseudomonadati</taxon>
        <taxon>Pseudomonadota</taxon>
        <taxon>Gammaproteobacteria</taxon>
        <taxon>Candidatus Kentrum</taxon>
    </lineage>
</organism>
<feature type="domain" description="DNA polymerase III delta N-terminal" evidence="11">
    <location>
        <begin position="20"/>
        <end position="133"/>
    </location>
</feature>
<evidence type="ECO:0000256" key="6">
    <source>
        <dbReference type="ARBA" id="ARBA00022932"/>
    </source>
</evidence>
<keyword evidence="5" id="KW-0235">DNA replication</keyword>
<dbReference type="CDD" id="cd18138">
    <property type="entry name" value="HLD_clamp_pol_III_delta"/>
    <property type="match status" value="1"/>
</dbReference>
<dbReference type="PANTHER" id="PTHR34388:SF1">
    <property type="entry name" value="DNA POLYMERASE III SUBUNIT DELTA"/>
    <property type="match status" value="1"/>
</dbReference>
<keyword evidence="6" id="KW-0239">DNA-directed DNA polymerase</keyword>
<dbReference type="InterPro" id="IPR005790">
    <property type="entry name" value="DNA_polIII_delta"/>
</dbReference>
<dbReference type="EMBL" id="CAADFF010000002">
    <property type="protein sequence ID" value="VFJ86223.1"/>
    <property type="molecule type" value="Genomic_DNA"/>
</dbReference>
<evidence type="ECO:0000256" key="7">
    <source>
        <dbReference type="ARBA" id="ARBA00034754"/>
    </source>
</evidence>
<evidence type="ECO:0000256" key="5">
    <source>
        <dbReference type="ARBA" id="ARBA00022705"/>
    </source>
</evidence>
<keyword evidence="10" id="KW-0472">Membrane</keyword>
<keyword evidence="4" id="KW-0548">Nucleotidyltransferase</keyword>
<dbReference type="InterPro" id="IPR010372">
    <property type="entry name" value="DNA_pol3_delta_N"/>
</dbReference>
<evidence type="ECO:0000313" key="12">
    <source>
        <dbReference type="EMBL" id="VFJ86223.1"/>
    </source>
</evidence>
<dbReference type="InterPro" id="IPR008921">
    <property type="entry name" value="DNA_pol3_clamp-load_cplx_C"/>
</dbReference>
<comment type="similarity">
    <text evidence="7">Belongs to the DNA polymerase HolA subunit family.</text>
</comment>
<dbReference type="GO" id="GO:0006261">
    <property type="term" value="P:DNA-templated DNA replication"/>
    <property type="evidence" value="ECO:0007669"/>
    <property type="project" value="TreeGrafter"/>
</dbReference>
<evidence type="ECO:0000256" key="9">
    <source>
        <dbReference type="NCBIfam" id="TIGR01128"/>
    </source>
</evidence>
<evidence type="ECO:0000256" key="8">
    <source>
        <dbReference type="ARBA" id="ARBA00049244"/>
    </source>
</evidence>
<dbReference type="GO" id="GO:0003677">
    <property type="term" value="F:DNA binding"/>
    <property type="evidence" value="ECO:0007669"/>
    <property type="project" value="InterPro"/>
</dbReference>
<keyword evidence="3" id="KW-0808">Transferase</keyword>
<dbReference type="SUPFAM" id="SSF48019">
    <property type="entry name" value="post-AAA+ oligomerization domain-like"/>
    <property type="match status" value="1"/>
</dbReference>
<accession>A0A450U574</accession>
<dbReference type="NCBIfam" id="TIGR01128">
    <property type="entry name" value="holA"/>
    <property type="match status" value="1"/>
</dbReference>
<dbReference type="Gene3D" id="1.10.8.60">
    <property type="match status" value="1"/>
</dbReference>
<dbReference type="GO" id="GO:0009360">
    <property type="term" value="C:DNA polymerase III complex"/>
    <property type="evidence" value="ECO:0007669"/>
    <property type="project" value="UniProtKB-UniRule"/>
</dbReference>
<dbReference type="InterPro" id="IPR027417">
    <property type="entry name" value="P-loop_NTPase"/>
</dbReference>
<dbReference type="EC" id="2.7.7.7" evidence="1 9"/>
<dbReference type="PANTHER" id="PTHR34388">
    <property type="entry name" value="DNA POLYMERASE III SUBUNIT DELTA"/>
    <property type="match status" value="1"/>
</dbReference>
<feature type="transmembrane region" description="Helical" evidence="10">
    <location>
        <begin position="323"/>
        <end position="343"/>
    </location>
</feature>
<reference evidence="12" key="1">
    <citation type="submission" date="2019-02" db="EMBL/GenBank/DDBJ databases">
        <authorList>
            <person name="Gruber-Vodicka R. H."/>
            <person name="Seah K. B. B."/>
        </authorList>
    </citation>
    <scope>NUCLEOTIDE SEQUENCE</scope>
    <source>
        <strain evidence="12">BECK_M7</strain>
    </source>
</reference>
<keyword evidence="10" id="KW-0812">Transmembrane</keyword>
<dbReference type="GO" id="GO:0003887">
    <property type="term" value="F:DNA-directed DNA polymerase activity"/>
    <property type="evidence" value="ECO:0007669"/>
    <property type="project" value="UniProtKB-UniRule"/>
</dbReference>
<dbReference type="SUPFAM" id="SSF52540">
    <property type="entry name" value="P-loop containing nucleoside triphosphate hydrolases"/>
    <property type="match status" value="1"/>
</dbReference>
<sequence length="345" mass="38861">MQIKLEQLAAHLKRGLASAYVISGDESLQTIETLDVIRRSARDSGFTERIVFHVDNRFDWSIVGQHIDNLSLFAEKRLLDIRLPGGNVSREGVDVIVRYASRSSLDQIMTISTGPLDTKQRKSKWYNSLEKAGIAITIWPMDSRDLPRWINARVLRRGMTITGEAIELLADRVEGNLLGCAQEIEKFALLDDTCEIDAQGVLECVMDSAHFETFALVDSTLAGDASHTVRILLRLAEEGTDPLPVLGVLVWELREIARISGELACGMRLEQAIGRRPAWSRRKKIIESALNRHVRIDWAKMFHAAEYVDQLIKGTRKENPWEGLLGLALLIVGVNIPYFSTYLER</sequence>
<evidence type="ECO:0000256" key="4">
    <source>
        <dbReference type="ARBA" id="ARBA00022695"/>
    </source>
</evidence>
<evidence type="ECO:0000256" key="3">
    <source>
        <dbReference type="ARBA" id="ARBA00022679"/>
    </source>
</evidence>
<dbReference type="Gene3D" id="1.20.272.10">
    <property type="match status" value="1"/>
</dbReference>
<name>A0A450U574_9GAMM</name>
<evidence type="ECO:0000256" key="1">
    <source>
        <dbReference type="ARBA" id="ARBA00012417"/>
    </source>
</evidence>
<keyword evidence="10" id="KW-1133">Transmembrane helix</keyword>
<evidence type="ECO:0000256" key="10">
    <source>
        <dbReference type="SAM" id="Phobius"/>
    </source>
</evidence>
<evidence type="ECO:0000259" key="11">
    <source>
        <dbReference type="Pfam" id="PF06144"/>
    </source>
</evidence>
<protein>
    <recommendedName>
        <fullName evidence="2 9">DNA polymerase III subunit delta</fullName>
        <ecNumber evidence="1 9">2.7.7.7</ecNumber>
    </recommendedName>
</protein>
<evidence type="ECO:0000256" key="2">
    <source>
        <dbReference type="ARBA" id="ARBA00017703"/>
    </source>
</evidence>
<comment type="catalytic activity">
    <reaction evidence="8">
        <text>DNA(n) + a 2'-deoxyribonucleoside 5'-triphosphate = DNA(n+1) + diphosphate</text>
        <dbReference type="Rhea" id="RHEA:22508"/>
        <dbReference type="Rhea" id="RHEA-COMP:17339"/>
        <dbReference type="Rhea" id="RHEA-COMP:17340"/>
        <dbReference type="ChEBI" id="CHEBI:33019"/>
        <dbReference type="ChEBI" id="CHEBI:61560"/>
        <dbReference type="ChEBI" id="CHEBI:173112"/>
        <dbReference type="EC" id="2.7.7.7"/>
    </reaction>
</comment>
<gene>
    <name evidence="12" type="ORF">BECKLFY1418B_GA0070995_100240</name>
</gene>
<dbReference type="Gene3D" id="3.40.50.300">
    <property type="entry name" value="P-loop containing nucleotide triphosphate hydrolases"/>
    <property type="match status" value="1"/>
</dbReference>